<dbReference type="PROSITE" id="PS00688">
    <property type="entry name" value="SIGMA54_INTERACT_3"/>
    <property type="match status" value="1"/>
</dbReference>
<evidence type="ECO:0000256" key="7">
    <source>
        <dbReference type="ARBA" id="ARBA00029500"/>
    </source>
</evidence>
<keyword evidence="2" id="KW-0058">Aromatic hydrocarbons catabolism</keyword>
<dbReference type="PROSITE" id="PS50112">
    <property type="entry name" value="PAS"/>
    <property type="match status" value="2"/>
</dbReference>
<dbReference type="CDD" id="cd00130">
    <property type="entry name" value="PAS"/>
    <property type="match status" value="2"/>
</dbReference>
<dbReference type="RefSeq" id="WP_144448512.1">
    <property type="nucleotide sequence ID" value="NZ_VLKZ01000001.1"/>
</dbReference>
<dbReference type="InterPro" id="IPR003593">
    <property type="entry name" value="AAA+_ATPase"/>
</dbReference>
<comment type="caution">
    <text evidence="11">The sequence shown here is derived from an EMBL/GenBank/DDBJ whole genome shotgun (WGS) entry which is preliminary data.</text>
</comment>
<dbReference type="GO" id="GO:0006355">
    <property type="term" value="P:regulation of DNA-templated transcription"/>
    <property type="evidence" value="ECO:0007669"/>
    <property type="project" value="InterPro"/>
</dbReference>
<dbReference type="Gene3D" id="1.10.10.60">
    <property type="entry name" value="Homeodomain-like"/>
    <property type="match status" value="1"/>
</dbReference>
<gene>
    <name evidence="11" type="ORF">IQ10_00092</name>
</gene>
<evidence type="ECO:0000256" key="3">
    <source>
        <dbReference type="ARBA" id="ARBA00022840"/>
    </source>
</evidence>
<dbReference type="Pfam" id="PF18024">
    <property type="entry name" value="HTH_50"/>
    <property type="match status" value="1"/>
</dbReference>
<evidence type="ECO:0000256" key="5">
    <source>
        <dbReference type="ARBA" id="ARBA00023125"/>
    </source>
</evidence>
<dbReference type="InterPro" id="IPR058031">
    <property type="entry name" value="AAA_lid_NorR"/>
</dbReference>
<dbReference type="InterPro" id="IPR000014">
    <property type="entry name" value="PAS"/>
</dbReference>
<keyword evidence="6" id="KW-0804">Transcription</keyword>
<feature type="domain" description="PAC" evidence="10">
    <location>
        <begin position="184"/>
        <end position="236"/>
    </location>
</feature>
<dbReference type="SUPFAM" id="SSF52540">
    <property type="entry name" value="P-loop containing nucleoside triphosphate hydrolases"/>
    <property type="match status" value="1"/>
</dbReference>
<dbReference type="PROSITE" id="PS00676">
    <property type="entry name" value="SIGMA54_INTERACT_2"/>
    <property type="match status" value="1"/>
</dbReference>
<dbReference type="Pfam" id="PF00989">
    <property type="entry name" value="PAS"/>
    <property type="match status" value="2"/>
</dbReference>
<dbReference type="NCBIfam" id="TIGR00229">
    <property type="entry name" value="sensory_box"/>
    <property type="match status" value="1"/>
</dbReference>
<keyword evidence="1" id="KW-0547">Nucleotide-binding</keyword>
<accession>A0A562QSD8</accession>
<evidence type="ECO:0000259" key="8">
    <source>
        <dbReference type="PROSITE" id="PS50045"/>
    </source>
</evidence>
<dbReference type="Gene3D" id="1.10.8.60">
    <property type="match status" value="1"/>
</dbReference>
<protein>
    <recommendedName>
        <fullName evidence="7">HTH-type transcriptional regulatory protein TyrR</fullName>
    </recommendedName>
</protein>
<evidence type="ECO:0000313" key="12">
    <source>
        <dbReference type="Proteomes" id="UP000315711"/>
    </source>
</evidence>
<keyword evidence="12" id="KW-1185">Reference proteome</keyword>
<dbReference type="SUPFAM" id="SSF46689">
    <property type="entry name" value="Homeodomain-like"/>
    <property type="match status" value="1"/>
</dbReference>
<dbReference type="AlphaFoldDB" id="A0A562QSD8"/>
<dbReference type="GO" id="GO:0003677">
    <property type="term" value="F:DNA binding"/>
    <property type="evidence" value="ECO:0007669"/>
    <property type="project" value="UniProtKB-KW"/>
</dbReference>
<evidence type="ECO:0000259" key="9">
    <source>
        <dbReference type="PROSITE" id="PS50112"/>
    </source>
</evidence>
<dbReference type="InterPro" id="IPR025944">
    <property type="entry name" value="Sigma_54_int_dom_CS"/>
</dbReference>
<dbReference type="InterPro" id="IPR030828">
    <property type="entry name" value="HTH_TyrR"/>
</dbReference>
<evidence type="ECO:0000259" key="10">
    <source>
        <dbReference type="PROSITE" id="PS50113"/>
    </source>
</evidence>
<keyword evidence="5" id="KW-0238">DNA-binding</keyword>
<feature type="domain" description="Sigma-54 factor interaction" evidence="8">
    <location>
        <begin position="259"/>
        <end position="488"/>
    </location>
</feature>
<dbReference type="Gene3D" id="3.30.450.20">
    <property type="entry name" value="PAS domain"/>
    <property type="match status" value="2"/>
</dbReference>
<dbReference type="Gene3D" id="3.40.50.300">
    <property type="entry name" value="P-loop containing nucleotide triphosphate hydrolases"/>
    <property type="match status" value="1"/>
</dbReference>
<dbReference type="InterPro" id="IPR035965">
    <property type="entry name" value="PAS-like_dom_sf"/>
</dbReference>
<feature type="domain" description="PAS" evidence="9">
    <location>
        <begin position="117"/>
        <end position="161"/>
    </location>
</feature>
<evidence type="ECO:0000256" key="1">
    <source>
        <dbReference type="ARBA" id="ARBA00022741"/>
    </source>
</evidence>
<evidence type="ECO:0000256" key="4">
    <source>
        <dbReference type="ARBA" id="ARBA00023015"/>
    </source>
</evidence>
<dbReference type="CDD" id="cd00009">
    <property type="entry name" value="AAA"/>
    <property type="match status" value="1"/>
</dbReference>
<dbReference type="InterPro" id="IPR000700">
    <property type="entry name" value="PAS-assoc_C"/>
</dbReference>
<dbReference type="EMBL" id="VLKZ01000001">
    <property type="protein sequence ID" value="TWI59672.1"/>
    <property type="molecule type" value="Genomic_DNA"/>
</dbReference>
<dbReference type="Proteomes" id="UP000315711">
    <property type="component" value="Unassembled WGS sequence"/>
</dbReference>
<dbReference type="PANTHER" id="PTHR32071:SF57">
    <property type="entry name" value="C4-DICARBOXYLATE TRANSPORT TRANSCRIPTIONAL REGULATORY PROTEIN DCTD"/>
    <property type="match status" value="1"/>
</dbReference>
<evidence type="ECO:0000256" key="2">
    <source>
        <dbReference type="ARBA" id="ARBA00022797"/>
    </source>
</evidence>
<evidence type="ECO:0000256" key="6">
    <source>
        <dbReference type="ARBA" id="ARBA00023163"/>
    </source>
</evidence>
<dbReference type="Pfam" id="PF00158">
    <property type="entry name" value="Sigma54_activat"/>
    <property type="match status" value="1"/>
</dbReference>
<dbReference type="SMART" id="SM00382">
    <property type="entry name" value="AAA"/>
    <property type="match status" value="1"/>
</dbReference>
<dbReference type="FunFam" id="3.40.50.300:FF:000006">
    <property type="entry name" value="DNA-binding transcriptional regulator NtrC"/>
    <property type="match status" value="1"/>
</dbReference>
<dbReference type="InterPro" id="IPR027417">
    <property type="entry name" value="P-loop_NTPase"/>
</dbReference>
<feature type="domain" description="PAS" evidence="9">
    <location>
        <begin position="7"/>
        <end position="58"/>
    </location>
</feature>
<name>A0A562QSD8_9BACI</name>
<proteinExistence type="predicted"/>
<evidence type="ECO:0000313" key="11">
    <source>
        <dbReference type="EMBL" id="TWI59672.1"/>
    </source>
</evidence>
<dbReference type="PROSITE" id="PS50045">
    <property type="entry name" value="SIGMA54_INTERACT_4"/>
    <property type="match status" value="1"/>
</dbReference>
<dbReference type="SUPFAM" id="SSF55785">
    <property type="entry name" value="PYP-like sensor domain (PAS domain)"/>
    <property type="match status" value="2"/>
</dbReference>
<organism evidence="11 12">
    <name type="scientific">Halalkalibacter nanhaiisediminis</name>
    <dbReference type="NCBI Taxonomy" id="688079"/>
    <lineage>
        <taxon>Bacteria</taxon>
        <taxon>Bacillati</taxon>
        <taxon>Bacillota</taxon>
        <taxon>Bacilli</taxon>
        <taxon>Bacillales</taxon>
        <taxon>Bacillaceae</taxon>
        <taxon>Halalkalibacter</taxon>
    </lineage>
</organism>
<dbReference type="SMART" id="SM00091">
    <property type="entry name" value="PAS"/>
    <property type="match status" value="2"/>
</dbReference>
<dbReference type="GO" id="GO:0005524">
    <property type="term" value="F:ATP binding"/>
    <property type="evidence" value="ECO:0007669"/>
    <property type="project" value="UniProtKB-KW"/>
</dbReference>
<sequence>MKSITMNTEILESVFSSMSNGVIVVDHHKKVLLMNESAQTLLKQGQQEYIGKDIREFVPNSQIPHVLASGESTIGVKMTIAGLQCMVNRTPLYQDGKLIGAVSVIQDISQMEHYRSLLRQMEKIIEFSTDGIYVVDKEGITLTVNSAYEELSGFKREELIGHHMSDLMKQGYFDQSVSLLVLRDKKRISILQRIGKQKDVMVTGNPVFDEDGDIQMVVTSVRDITQLNDLTNELKKAKSFSQMSQNRYTFSTDGSDEKVIFQSVQMKEIIDKVKQIASFPTSVLLSGPSGAGKEVIANLVHQLSDRTDMPFIKVNCGAIPEQLLESELFGYEKGAFTGARKEGKVGLLELADKGTVLLDEIGELPLSLQVKLLRVLQEKQIQRLGGNKVKQLDIRIISATNKHLKELVEKGEFREDLYYRLQVIELSIPPLSQRPEDIEVLLDHFFAYFCKLFNIEKHVSPETKHILQSYHWPGNVRELRNLVESMIVSVPSLTIEPVDLPPHFNIHSYPESAQTLKQRVEQFEKRIIFDALQKKTSIRKAAEHLGVDHSTLVKKIKKWNMTIPRL</sequence>
<dbReference type="PROSITE" id="PS50113">
    <property type="entry name" value="PAC"/>
    <property type="match status" value="1"/>
</dbReference>
<keyword evidence="4" id="KW-0805">Transcription regulation</keyword>
<dbReference type="InterPro" id="IPR013767">
    <property type="entry name" value="PAS_fold"/>
</dbReference>
<dbReference type="PANTHER" id="PTHR32071">
    <property type="entry name" value="TRANSCRIPTIONAL REGULATORY PROTEIN"/>
    <property type="match status" value="1"/>
</dbReference>
<dbReference type="InterPro" id="IPR002078">
    <property type="entry name" value="Sigma_54_int"/>
</dbReference>
<dbReference type="Pfam" id="PF25601">
    <property type="entry name" value="AAA_lid_14"/>
    <property type="match status" value="1"/>
</dbReference>
<reference evidence="11 12" key="1">
    <citation type="journal article" date="2015" name="Stand. Genomic Sci.">
        <title>Genomic Encyclopedia of Bacterial and Archaeal Type Strains, Phase III: the genomes of soil and plant-associated and newly described type strains.</title>
        <authorList>
            <person name="Whitman W.B."/>
            <person name="Woyke T."/>
            <person name="Klenk H.P."/>
            <person name="Zhou Y."/>
            <person name="Lilburn T.G."/>
            <person name="Beck B.J."/>
            <person name="De Vos P."/>
            <person name="Vandamme P."/>
            <person name="Eisen J.A."/>
            <person name="Garrity G."/>
            <person name="Hugenholtz P."/>
            <person name="Kyrpides N.C."/>
        </authorList>
    </citation>
    <scope>NUCLEOTIDE SEQUENCE [LARGE SCALE GENOMIC DNA]</scope>
    <source>
        <strain evidence="11 12">CGMCC 1.10116</strain>
    </source>
</reference>
<dbReference type="OrthoDB" id="9771372at2"/>
<keyword evidence="3" id="KW-0067">ATP-binding</keyword>
<dbReference type="InterPro" id="IPR009057">
    <property type="entry name" value="Homeodomain-like_sf"/>
</dbReference>
<dbReference type="InterPro" id="IPR025943">
    <property type="entry name" value="Sigma_54_int_dom_ATP-bd_2"/>
</dbReference>